<dbReference type="InterPro" id="IPR027417">
    <property type="entry name" value="P-loop_NTPase"/>
</dbReference>
<dbReference type="Gene3D" id="3.40.50.300">
    <property type="entry name" value="P-loop containing nucleotide triphosphate hydrolases"/>
    <property type="match status" value="1"/>
</dbReference>
<organism evidence="1 2">
    <name type="scientific">Polyangium mundeleinium</name>
    <dbReference type="NCBI Taxonomy" id="2995306"/>
    <lineage>
        <taxon>Bacteria</taxon>
        <taxon>Pseudomonadati</taxon>
        <taxon>Myxococcota</taxon>
        <taxon>Polyangia</taxon>
        <taxon>Polyangiales</taxon>
        <taxon>Polyangiaceae</taxon>
        <taxon>Polyangium</taxon>
    </lineage>
</organism>
<reference evidence="1 2" key="1">
    <citation type="submission" date="2022-11" db="EMBL/GenBank/DDBJ databases">
        <title>Minimal conservation of predation-associated metabolite biosynthetic gene clusters underscores biosynthetic potential of Myxococcota including descriptions for ten novel species: Archangium lansinium sp. nov., Myxococcus landrumus sp. nov., Nannocystis bai.</title>
        <authorList>
            <person name="Ahearne A."/>
            <person name="Stevens C."/>
            <person name="Dowd S."/>
        </authorList>
    </citation>
    <scope>NUCLEOTIDE SEQUENCE [LARGE SCALE GENOMIC DNA]</scope>
    <source>
        <strain evidence="1 2">RJM3</strain>
    </source>
</reference>
<dbReference type="Proteomes" id="UP001221411">
    <property type="component" value="Unassembled WGS sequence"/>
</dbReference>
<dbReference type="InterPro" id="IPR052705">
    <property type="entry name" value="Gliding_Motility_GTPase"/>
</dbReference>
<dbReference type="EMBL" id="JAQNDO010000001">
    <property type="protein sequence ID" value="MDC0741206.1"/>
    <property type="molecule type" value="Genomic_DNA"/>
</dbReference>
<comment type="caution">
    <text evidence="1">The sequence shown here is derived from an EMBL/GenBank/DDBJ whole genome shotgun (WGS) entry which is preliminary data.</text>
</comment>
<dbReference type="PANTHER" id="PTHR42708">
    <property type="entry name" value="ATP/GTP-BINDING PROTEIN-RELATED"/>
    <property type="match status" value="1"/>
</dbReference>
<evidence type="ECO:0000313" key="2">
    <source>
        <dbReference type="Proteomes" id="UP001221411"/>
    </source>
</evidence>
<keyword evidence="2" id="KW-1185">Reference proteome</keyword>
<dbReference type="RefSeq" id="WP_136969208.1">
    <property type="nucleotide sequence ID" value="NZ_JAQNDO010000001.1"/>
</dbReference>
<gene>
    <name evidence="1" type="ORF">POL67_07595</name>
</gene>
<name>A0ABT5EKF4_9BACT</name>
<dbReference type="SUPFAM" id="SSF52540">
    <property type="entry name" value="P-loop containing nucleoside triphosphate hydrolases"/>
    <property type="match status" value="1"/>
</dbReference>
<protein>
    <submittedName>
        <fullName evidence="1">Gliding motility protein</fullName>
    </submittedName>
</protein>
<accession>A0ABT5EKF4</accession>
<proteinExistence type="predicted"/>
<dbReference type="PANTHER" id="PTHR42708:SF1">
    <property type="entry name" value="GLIDING MOTILITY PROTEIN MGLA"/>
    <property type="match status" value="1"/>
</dbReference>
<evidence type="ECO:0000313" key="1">
    <source>
        <dbReference type="EMBL" id="MDC0741206.1"/>
    </source>
</evidence>
<sequence>MQLDFASREISIKLVYYGPALSGKTTNLVALHSRAGADARGRLMTLETQDDRTLFFDLLPLTFRSKDGDVSLRIKLFTVPGQPIHAATRRLVLQGADGVALIADSRISETQRNADAFLDLRQNLRDNGIEISKMPLVIQFNKRDLPDIRSDEELARLAARGKEPVFRAVATRGIGVVETFVCLLWSTWRSLDQSHQLSRKLSIDGDDLVSTAAQQLGVTTPFRELIAARMGGRMAGAAPGGAP</sequence>
<dbReference type="CDD" id="cd00882">
    <property type="entry name" value="Ras_like_GTPase"/>
    <property type="match status" value="1"/>
</dbReference>